<dbReference type="EMBL" id="JSZA02000103">
    <property type="protein sequence ID" value="KHD05585.2"/>
    <property type="molecule type" value="Genomic_DNA"/>
</dbReference>
<evidence type="ECO:0000313" key="1">
    <source>
        <dbReference type="EMBL" id="KHD05585.2"/>
    </source>
</evidence>
<dbReference type="Proteomes" id="UP000030428">
    <property type="component" value="Unassembled WGS sequence"/>
</dbReference>
<accession>A0A0A6P3Y2</accession>
<comment type="caution">
    <text evidence="1">The sequence shown here is derived from an EMBL/GenBank/DDBJ whole genome shotgun (WGS) entry which is preliminary data.</text>
</comment>
<dbReference type="AlphaFoldDB" id="A0A0A6P3Y2"/>
<sequence length="75" mass="9023">MDFFYVFLNIWPSEKTALLIERIEQIFIKENVSFEMKSEYDSWDKLDIEKISVDTGIKDFAQNHDYYLYGTPKKS</sequence>
<gene>
    <name evidence="1" type="ORF">PN36_22280</name>
</gene>
<evidence type="ECO:0000313" key="2">
    <source>
        <dbReference type="Proteomes" id="UP000030428"/>
    </source>
</evidence>
<protein>
    <submittedName>
        <fullName evidence="1">Uncharacterized protein</fullName>
    </submittedName>
</protein>
<proteinExistence type="predicted"/>
<reference evidence="1 2" key="1">
    <citation type="journal article" date="2016" name="Front. Microbiol.">
        <title>Single-Cell (Meta-)Genomics of a Dimorphic Candidatus Thiomargarita nelsonii Reveals Genomic Plasticity.</title>
        <authorList>
            <person name="Flood B.E."/>
            <person name="Fliss P."/>
            <person name="Jones D.S."/>
            <person name="Dick G.J."/>
            <person name="Jain S."/>
            <person name="Kaster A.K."/>
            <person name="Winkel M."/>
            <person name="Mussmann M."/>
            <person name="Bailey J."/>
        </authorList>
    </citation>
    <scope>NUCLEOTIDE SEQUENCE [LARGE SCALE GENOMIC DNA]</scope>
    <source>
        <strain evidence="1">Hydrate Ridge</strain>
    </source>
</reference>
<keyword evidence="2" id="KW-1185">Reference proteome</keyword>
<organism evidence="1 2">
    <name type="scientific">Candidatus Thiomargarita nelsonii</name>
    <dbReference type="NCBI Taxonomy" id="1003181"/>
    <lineage>
        <taxon>Bacteria</taxon>
        <taxon>Pseudomonadati</taxon>
        <taxon>Pseudomonadota</taxon>
        <taxon>Gammaproteobacteria</taxon>
        <taxon>Thiotrichales</taxon>
        <taxon>Thiotrichaceae</taxon>
        <taxon>Thiomargarita</taxon>
    </lineage>
</organism>
<name>A0A0A6P3Y2_9GAMM</name>